<dbReference type="FunFam" id="3.90.870.10:FF:000001">
    <property type="entry name" value="Riboflavin biosynthesis protein RibBA"/>
    <property type="match status" value="1"/>
</dbReference>
<dbReference type="GO" id="GO:0005525">
    <property type="term" value="F:GTP binding"/>
    <property type="evidence" value="ECO:0007669"/>
    <property type="project" value="UniProtKB-KW"/>
</dbReference>
<comment type="cofactor">
    <cofactor evidence="2">
        <name>Mn(2+)</name>
        <dbReference type="ChEBI" id="CHEBI:29035"/>
    </cofactor>
</comment>
<dbReference type="PANTHER" id="PTHR21327:SF18">
    <property type="entry name" value="3,4-DIHYDROXY-2-BUTANONE 4-PHOSPHATE SYNTHASE"/>
    <property type="match status" value="1"/>
</dbReference>
<dbReference type="STRING" id="1123402.SAMN02583745_01636"/>
<feature type="site" description="Essential for catalytic activity" evidence="21">
    <location>
        <position position="173"/>
    </location>
</feature>
<dbReference type="InterPro" id="IPR000926">
    <property type="entry name" value="RibA"/>
</dbReference>
<feature type="binding site" evidence="20">
    <location>
        <position position="291"/>
    </location>
    <ligand>
        <name>GTP</name>
        <dbReference type="ChEBI" id="CHEBI:37565"/>
    </ligand>
</feature>
<dbReference type="GO" id="GO:0000287">
    <property type="term" value="F:magnesium ion binding"/>
    <property type="evidence" value="ECO:0007669"/>
    <property type="project" value="UniProtKB-UniRule"/>
</dbReference>
<dbReference type="Pfam" id="PF00925">
    <property type="entry name" value="GTP_cyclohydro2"/>
    <property type="match status" value="1"/>
</dbReference>
<feature type="binding site" evidence="21">
    <location>
        <begin position="149"/>
        <end position="153"/>
    </location>
    <ligand>
        <name>D-ribulose 5-phosphate</name>
        <dbReference type="ChEBI" id="CHEBI:58121"/>
    </ligand>
</feature>
<comment type="catalytic activity">
    <reaction evidence="19 20">
        <text>GTP + 4 H2O = 2,5-diamino-6-hydroxy-4-(5-phosphoribosylamino)-pyrimidine + formate + 2 phosphate + 3 H(+)</text>
        <dbReference type="Rhea" id="RHEA:23704"/>
        <dbReference type="ChEBI" id="CHEBI:15377"/>
        <dbReference type="ChEBI" id="CHEBI:15378"/>
        <dbReference type="ChEBI" id="CHEBI:15740"/>
        <dbReference type="ChEBI" id="CHEBI:37565"/>
        <dbReference type="ChEBI" id="CHEBI:43474"/>
        <dbReference type="ChEBI" id="CHEBI:58614"/>
        <dbReference type="EC" id="3.5.4.25"/>
    </reaction>
</comment>
<keyword evidence="17" id="KW-0511">Multifunctional enzyme</keyword>
<dbReference type="InterPro" id="IPR000422">
    <property type="entry name" value="DHBP_synthase_RibB"/>
</dbReference>
<comment type="pathway">
    <text evidence="4 20">Cofactor biosynthesis; riboflavin biosynthesis; 5-amino-6-(D-ribitylamino)uracil from GTP: step 1/4.</text>
</comment>
<dbReference type="Gene3D" id="3.90.870.10">
    <property type="entry name" value="DHBP synthase"/>
    <property type="match status" value="1"/>
</dbReference>
<comment type="similarity">
    <text evidence="7">In the C-terminal section; belongs to the GTP cyclohydrolase II family.</text>
</comment>
<keyword evidence="8 21" id="KW-0686">Riboflavin biosynthesis</keyword>
<evidence type="ECO:0000256" key="9">
    <source>
        <dbReference type="ARBA" id="ARBA00022723"/>
    </source>
</evidence>
<evidence type="ECO:0000256" key="11">
    <source>
        <dbReference type="ARBA" id="ARBA00022801"/>
    </source>
</evidence>
<evidence type="ECO:0000256" key="2">
    <source>
        <dbReference type="ARBA" id="ARBA00001936"/>
    </source>
</evidence>
<evidence type="ECO:0000256" key="19">
    <source>
        <dbReference type="ARBA" id="ARBA00049295"/>
    </source>
</evidence>
<feature type="active site" description="Proton acceptor" evidence="20">
    <location>
        <position position="346"/>
    </location>
</feature>
<dbReference type="EC" id="3.5.4.25" evidence="20"/>
<comment type="similarity">
    <text evidence="21">Belongs to the DHBP synthase family.</text>
</comment>
<evidence type="ECO:0000256" key="21">
    <source>
        <dbReference type="HAMAP-Rule" id="MF_00180"/>
    </source>
</evidence>
<proteinExistence type="inferred from homology"/>
<reference evidence="24" key="1">
    <citation type="submission" date="2016-10" db="EMBL/GenBank/DDBJ databases">
        <authorList>
            <person name="Varghese N."/>
            <person name="Submissions S."/>
        </authorList>
    </citation>
    <scope>NUCLEOTIDE SEQUENCE [LARGE SCALE GENOMIC DNA]</scope>
    <source>
        <strain evidence="24">DSM 18579</strain>
    </source>
</reference>
<feature type="binding site" evidence="20">
    <location>
        <position position="286"/>
    </location>
    <ligand>
        <name>Zn(2+)</name>
        <dbReference type="ChEBI" id="CHEBI:29105"/>
        <note>catalytic</note>
    </ligand>
</feature>
<evidence type="ECO:0000256" key="3">
    <source>
        <dbReference type="ARBA" id="ARBA00002284"/>
    </source>
</evidence>
<dbReference type="EC" id="4.1.99.12" evidence="21"/>
<dbReference type="GO" id="GO:0008270">
    <property type="term" value="F:zinc ion binding"/>
    <property type="evidence" value="ECO:0007669"/>
    <property type="project" value="UniProtKB-UniRule"/>
</dbReference>
<dbReference type="Gene3D" id="3.40.50.10990">
    <property type="entry name" value="GTP cyclohydrolase II"/>
    <property type="match status" value="1"/>
</dbReference>
<gene>
    <name evidence="20" type="primary">ribA</name>
    <name evidence="21" type="synonym">ribB</name>
    <name evidence="23" type="ORF">SAMN02583745_01636</name>
</gene>
<evidence type="ECO:0000256" key="20">
    <source>
        <dbReference type="HAMAP-Rule" id="MF_00179"/>
    </source>
</evidence>
<evidence type="ECO:0000259" key="22">
    <source>
        <dbReference type="Pfam" id="PF00925"/>
    </source>
</evidence>
<comment type="subunit">
    <text evidence="21">Homodimer.</text>
</comment>
<feature type="binding site" evidence="20">
    <location>
        <position position="334"/>
    </location>
    <ligand>
        <name>GTP</name>
        <dbReference type="ChEBI" id="CHEBI:37565"/>
    </ligand>
</feature>
<comment type="function">
    <text evidence="3 21">Catalyzes the conversion of D-ribulose 5-phosphate to formate and 3,4-dihydroxy-2-butanone 4-phosphate.</text>
</comment>
<feature type="binding site" evidence="20">
    <location>
        <begin position="270"/>
        <end position="274"/>
    </location>
    <ligand>
        <name>GTP</name>
        <dbReference type="ChEBI" id="CHEBI:37565"/>
    </ligand>
</feature>
<feature type="binding site" evidence="21">
    <location>
        <position position="152"/>
    </location>
    <ligand>
        <name>Mg(2+)</name>
        <dbReference type="ChEBI" id="CHEBI:18420"/>
        <label>2</label>
    </ligand>
</feature>
<feature type="binding site" evidence="20">
    <location>
        <position position="275"/>
    </location>
    <ligand>
        <name>Zn(2+)</name>
        <dbReference type="ChEBI" id="CHEBI:29105"/>
        <note>catalytic</note>
    </ligand>
</feature>
<evidence type="ECO:0000256" key="17">
    <source>
        <dbReference type="ARBA" id="ARBA00023268"/>
    </source>
</evidence>
<dbReference type="InterPro" id="IPR036144">
    <property type="entry name" value="RibA-like_sf"/>
</dbReference>
<comment type="function">
    <text evidence="18 20">Catalyzes the conversion of GTP to 2,5-diamino-6-ribosylamino-4(3H)-pyrimidinone 5'-phosphate (DARP), formate and pyrophosphate.</text>
</comment>
<feature type="binding site" evidence="21">
    <location>
        <position position="38"/>
    </location>
    <ligand>
        <name>Mg(2+)</name>
        <dbReference type="ChEBI" id="CHEBI:18420"/>
        <label>1</label>
    </ligand>
</feature>
<comment type="similarity">
    <text evidence="20">Belongs to the GTP cyclohydrolase II family.</text>
</comment>
<evidence type="ECO:0000256" key="13">
    <source>
        <dbReference type="ARBA" id="ARBA00022842"/>
    </source>
</evidence>
<keyword evidence="11 20" id="KW-0378">Hydrolase</keyword>
<accession>A0A1I0CJK6</accession>
<name>A0A1I0CJK6_9GAMM</name>
<dbReference type="PANTHER" id="PTHR21327">
    <property type="entry name" value="GTP CYCLOHYDROLASE II-RELATED"/>
    <property type="match status" value="1"/>
</dbReference>
<dbReference type="SUPFAM" id="SSF55821">
    <property type="entry name" value="YrdC/RibB"/>
    <property type="match status" value="1"/>
</dbReference>
<feature type="binding site" evidence="21">
    <location>
        <position position="38"/>
    </location>
    <ligand>
        <name>Mg(2+)</name>
        <dbReference type="ChEBI" id="CHEBI:18420"/>
        <label>2</label>
    </ligand>
</feature>
<dbReference type="NCBIfam" id="TIGR00505">
    <property type="entry name" value="ribA"/>
    <property type="match status" value="1"/>
</dbReference>
<dbReference type="GO" id="GO:0009231">
    <property type="term" value="P:riboflavin biosynthetic process"/>
    <property type="evidence" value="ECO:0007669"/>
    <property type="project" value="UniProtKB-UniRule"/>
</dbReference>
<evidence type="ECO:0000256" key="18">
    <source>
        <dbReference type="ARBA" id="ARBA00043932"/>
    </source>
</evidence>
<evidence type="ECO:0000256" key="5">
    <source>
        <dbReference type="ARBA" id="ARBA00004904"/>
    </source>
</evidence>
<keyword evidence="14 20" id="KW-0342">GTP-binding</keyword>
<feature type="binding site" evidence="20">
    <location>
        <position position="288"/>
    </location>
    <ligand>
        <name>Zn(2+)</name>
        <dbReference type="ChEBI" id="CHEBI:29105"/>
        <note>catalytic</note>
    </ligand>
</feature>
<evidence type="ECO:0000256" key="4">
    <source>
        <dbReference type="ARBA" id="ARBA00004853"/>
    </source>
</evidence>
<dbReference type="GO" id="GO:0008686">
    <property type="term" value="F:3,4-dihydroxy-2-butanone-4-phosphate synthase activity"/>
    <property type="evidence" value="ECO:0007669"/>
    <property type="project" value="UniProtKB-UniRule"/>
</dbReference>
<dbReference type="Proteomes" id="UP000242642">
    <property type="component" value="Unassembled WGS sequence"/>
</dbReference>
<keyword evidence="13 21" id="KW-0460">Magnesium</keyword>
<keyword evidence="9 21" id="KW-0479">Metal-binding</keyword>
<dbReference type="AlphaFoldDB" id="A0A1I0CJK6"/>
<dbReference type="PIRSF" id="PIRSF001259">
    <property type="entry name" value="RibA"/>
    <property type="match status" value="1"/>
</dbReference>
<feature type="binding site" evidence="21">
    <location>
        <position position="42"/>
    </location>
    <ligand>
        <name>D-ribulose 5-phosphate</name>
        <dbReference type="ChEBI" id="CHEBI:58121"/>
    </ligand>
</feature>
<dbReference type="GO" id="GO:0003935">
    <property type="term" value="F:GTP cyclohydrolase II activity"/>
    <property type="evidence" value="ECO:0007669"/>
    <property type="project" value="UniProtKB-UniRule"/>
</dbReference>
<evidence type="ECO:0000256" key="8">
    <source>
        <dbReference type="ARBA" id="ARBA00022619"/>
    </source>
</evidence>
<feature type="binding site" evidence="20">
    <location>
        <position position="369"/>
    </location>
    <ligand>
        <name>GTP</name>
        <dbReference type="ChEBI" id="CHEBI:37565"/>
    </ligand>
</feature>
<keyword evidence="24" id="KW-1185">Reference proteome</keyword>
<keyword evidence="12 20" id="KW-0862">Zinc</keyword>
<evidence type="ECO:0000256" key="1">
    <source>
        <dbReference type="ARBA" id="ARBA00000141"/>
    </source>
</evidence>
<comment type="pathway">
    <text evidence="5 21">Cofactor biosynthesis; riboflavin biosynthesis; 2-hydroxy-3-oxobutyl phosphate from D-ribulose 5-phosphate: step 1/1.</text>
</comment>
<comment type="catalytic activity">
    <reaction evidence="1 21">
        <text>D-ribulose 5-phosphate = (2S)-2-hydroxy-3-oxobutyl phosphate + formate + H(+)</text>
        <dbReference type="Rhea" id="RHEA:18457"/>
        <dbReference type="ChEBI" id="CHEBI:15378"/>
        <dbReference type="ChEBI" id="CHEBI:15740"/>
        <dbReference type="ChEBI" id="CHEBI:58121"/>
        <dbReference type="ChEBI" id="CHEBI:58830"/>
        <dbReference type="EC" id="4.1.99.12"/>
    </reaction>
</comment>
<dbReference type="NCBIfam" id="TIGR00506">
    <property type="entry name" value="ribB"/>
    <property type="match status" value="1"/>
</dbReference>
<comment type="cofactor">
    <cofactor evidence="21">
        <name>Mg(2+)</name>
        <dbReference type="ChEBI" id="CHEBI:18420"/>
    </cofactor>
    <cofactor evidence="21">
        <name>Mn(2+)</name>
        <dbReference type="ChEBI" id="CHEBI:29035"/>
    </cofactor>
    <text evidence="21">Binds 2 divalent metal cations per subunit. Magnesium or manganese.</text>
</comment>
<evidence type="ECO:0000256" key="7">
    <source>
        <dbReference type="ARBA" id="ARBA00008976"/>
    </source>
</evidence>
<protein>
    <recommendedName>
        <fullName evidence="20 21">Multifunctional fusion protein</fullName>
    </recommendedName>
    <domain>
        <recommendedName>
            <fullName evidence="20">GTP cyclohydrolase-2</fullName>
            <ecNumber evidence="20">3.5.4.25</ecNumber>
        </recommendedName>
        <alternativeName>
            <fullName evidence="20">GTP cyclohydrolase II</fullName>
        </alternativeName>
    </domain>
    <domain>
        <recommendedName>
            <fullName evidence="21">3,4-dihydroxy-2-butanone 4-phosphate synthase</fullName>
            <shortName evidence="21">DHBP synthase</shortName>
            <ecNumber evidence="21">4.1.99.12</ecNumber>
        </recommendedName>
    </domain>
</protein>
<dbReference type="EMBL" id="FOHV01000011">
    <property type="protein sequence ID" value="SET19602.1"/>
    <property type="molecule type" value="Genomic_DNA"/>
</dbReference>
<feature type="binding site" evidence="20">
    <location>
        <begin position="312"/>
        <end position="314"/>
    </location>
    <ligand>
        <name>GTP</name>
        <dbReference type="ChEBI" id="CHEBI:37565"/>
    </ligand>
</feature>
<evidence type="ECO:0000256" key="10">
    <source>
        <dbReference type="ARBA" id="ARBA00022741"/>
    </source>
</evidence>
<evidence type="ECO:0000256" key="12">
    <source>
        <dbReference type="ARBA" id="ARBA00022833"/>
    </source>
</evidence>
<feature type="active site" description="Nucleophile" evidence="20">
    <location>
        <position position="348"/>
    </location>
</feature>
<dbReference type="GO" id="GO:0005829">
    <property type="term" value="C:cytosol"/>
    <property type="evidence" value="ECO:0007669"/>
    <property type="project" value="TreeGrafter"/>
</dbReference>
<feature type="binding site" evidence="21">
    <location>
        <begin position="37"/>
        <end position="38"/>
    </location>
    <ligand>
        <name>D-ribulose 5-phosphate</name>
        <dbReference type="ChEBI" id="CHEBI:58121"/>
    </ligand>
</feature>
<dbReference type="Pfam" id="PF00926">
    <property type="entry name" value="DHBP_synthase"/>
    <property type="match status" value="1"/>
</dbReference>
<evidence type="ECO:0000256" key="15">
    <source>
        <dbReference type="ARBA" id="ARBA00023211"/>
    </source>
</evidence>
<organism evidence="23 24">
    <name type="scientific">Thorsellia anophelis DSM 18579</name>
    <dbReference type="NCBI Taxonomy" id="1123402"/>
    <lineage>
        <taxon>Bacteria</taxon>
        <taxon>Pseudomonadati</taxon>
        <taxon>Pseudomonadota</taxon>
        <taxon>Gammaproteobacteria</taxon>
        <taxon>Enterobacterales</taxon>
        <taxon>Thorselliaceae</taxon>
        <taxon>Thorsellia</taxon>
    </lineage>
</organism>
<keyword evidence="16 21" id="KW-0456">Lyase</keyword>
<feature type="binding site" evidence="20">
    <location>
        <position position="374"/>
    </location>
    <ligand>
        <name>GTP</name>
        <dbReference type="ChEBI" id="CHEBI:37565"/>
    </ligand>
</feature>
<dbReference type="HAMAP" id="MF_00179">
    <property type="entry name" value="RibA"/>
    <property type="match status" value="1"/>
</dbReference>
<dbReference type="HAMAP" id="MF_00180">
    <property type="entry name" value="RibB"/>
    <property type="match status" value="1"/>
</dbReference>
<dbReference type="InterPro" id="IPR017945">
    <property type="entry name" value="DHBP_synth_RibB-like_a/b_dom"/>
</dbReference>
<sequence>MTNTETKVPSEIIHKIEQAVLALQKGKPIIVTDDDDRENEGDFILLAEKVTKQSMNFLVTEARGLVCVAISEAIAKRLDLPPMVFNNEDPHGTAFTVSIDHELTTTGISAAERALTVNKVADPNSSSAEFRRPGHIFPLIAKDGGVIERRGHTEAAVDLAKLSGVNSAAVICEILKPDGEMARRDELLNIAKLHNLVMISIEELVLYRQLTDEKLVVRAAKVKLPAKVMMNEGLETVDFQMLGYQNSIDQAEHVALVAGELEELSTPLVRIHSECLTGDVFGSCRCDCGPQLQYAQSMIAKDGGIILYMRQEGRGIGLINKLKAYELQEKGVDTVEANHQLGFKADERSYELCAAMLRDMGIRQIKLLTNNPDKINALAKFGIEVIERVPIAVGFEPENEQYRHIKKSKMAHLD</sequence>
<keyword evidence="15 21" id="KW-0464">Manganese</keyword>
<feature type="site" description="Essential for catalytic activity" evidence="21">
    <location>
        <position position="135"/>
    </location>
</feature>
<dbReference type="FunFam" id="3.40.50.10990:FF:000001">
    <property type="entry name" value="Riboflavin biosynthesis protein RibBA"/>
    <property type="match status" value="1"/>
</dbReference>
<dbReference type="GO" id="GO:0030145">
    <property type="term" value="F:manganese ion binding"/>
    <property type="evidence" value="ECO:0007669"/>
    <property type="project" value="UniProtKB-UniRule"/>
</dbReference>
<feature type="domain" description="GTP cyclohydrolase II" evidence="22">
    <location>
        <begin position="237"/>
        <end position="390"/>
    </location>
</feature>
<keyword evidence="10 20" id="KW-0547">Nucleotide-binding</keyword>
<comment type="cofactor">
    <cofactor evidence="20">
        <name>Zn(2+)</name>
        <dbReference type="ChEBI" id="CHEBI:29105"/>
    </cofactor>
    <text evidence="20">Binds 1 zinc ion per subunit.</text>
</comment>
<evidence type="ECO:0000256" key="6">
    <source>
        <dbReference type="ARBA" id="ARBA00005520"/>
    </source>
</evidence>
<comment type="similarity">
    <text evidence="6">In the N-terminal section; belongs to the DHBP synthase family.</text>
</comment>
<dbReference type="SUPFAM" id="SSF142695">
    <property type="entry name" value="RibA-like"/>
    <property type="match status" value="1"/>
</dbReference>
<evidence type="ECO:0000256" key="14">
    <source>
        <dbReference type="ARBA" id="ARBA00023134"/>
    </source>
</evidence>
<evidence type="ECO:0000313" key="23">
    <source>
        <dbReference type="EMBL" id="SET19602.1"/>
    </source>
</evidence>
<dbReference type="NCBIfam" id="NF001591">
    <property type="entry name" value="PRK00393.1"/>
    <property type="match status" value="1"/>
</dbReference>
<dbReference type="UniPathway" id="UPA00275">
    <property type="reaction ID" value="UER00399"/>
</dbReference>
<dbReference type="InterPro" id="IPR032677">
    <property type="entry name" value="GTP_cyclohydro_II"/>
</dbReference>
<evidence type="ECO:0000313" key="24">
    <source>
        <dbReference type="Proteomes" id="UP000242642"/>
    </source>
</evidence>
<dbReference type="CDD" id="cd00641">
    <property type="entry name" value="GTP_cyclohydro2"/>
    <property type="match status" value="1"/>
</dbReference>
<evidence type="ECO:0000256" key="16">
    <source>
        <dbReference type="ARBA" id="ARBA00023239"/>
    </source>
</evidence>